<evidence type="ECO:0000259" key="1">
    <source>
        <dbReference type="Pfam" id="PF00583"/>
    </source>
</evidence>
<proteinExistence type="predicted"/>
<dbReference type="InterPro" id="IPR000182">
    <property type="entry name" value="GNAT_dom"/>
</dbReference>
<dbReference type="Proteomes" id="UP000225722">
    <property type="component" value="Segment"/>
</dbReference>
<feature type="domain" description="N-acetyltransferase" evidence="1">
    <location>
        <begin position="38"/>
        <end position="86"/>
    </location>
</feature>
<dbReference type="CDD" id="cd04301">
    <property type="entry name" value="NAT_SF"/>
    <property type="match status" value="1"/>
</dbReference>
<gene>
    <name evidence="2" type="ORF">2AV2_65</name>
</gene>
<sequence length="116" mass="13305">MAIAIRKYTRSFIDLLELDLNLDLWGEVVEVLSNCPEPNWTSPELYFAYDRNRIIGFILGSNGCKCYYISVDYRYRNQGIASELVRVSGFYEPHDIYNSSEARGFWASVAQSMVAA</sequence>
<reference evidence="3" key="1">
    <citation type="submission" date="2015-12" db="EMBL/GenBank/DDBJ databases">
        <authorList>
            <person name="Sencilo A."/>
            <person name="Bamford D.H."/>
            <person name="Roine E."/>
        </authorList>
    </citation>
    <scope>NUCLEOTIDE SEQUENCE [LARGE SCALE GENOMIC DNA]</scope>
</reference>
<organism evidence="2 3">
    <name type="scientific">Nodularia phage vB_NpeS-2AV2</name>
    <dbReference type="NCBI Taxonomy" id="1777122"/>
    <lineage>
        <taxon>Viruses</taxon>
        <taxon>Duplodnaviria</taxon>
        <taxon>Heunggongvirae</taxon>
        <taxon>Uroviricota</taxon>
        <taxon>Caudoviricetes</taxon>
        <taxon>Ravarandavirus</taxon>
        <taxon>Ravarandavirus rv2AV2</taxon>
    </lineage>
</organism>
<dbReference type="Pfam" id="PF00583">
    <property type="entry name" value="Acetyltransf_1"/>
    <property type="match status" value="1"/>
</dbReference>
<name>A0A1L2BWV8_9CAUD</name>
<evidence type="ECO:0000313" key="3">
    <source>
        <dbReference type="Proteomes" id="UP000225722"/>
    </source>
</evidence>
<dbReference type="InterPro" id="IPR016181">
    <property type="entry name" value="Acyl_CoA_acyltransferase"/>
</dbReference>
<evidence type="ECO:0000313" key="2">
    <source>
        <dbReference type="EMBL" id="ALY07517.1"/>
    </source>
</evidence>
<dbReference type="SUPFAM" id="SSF55729">
    <property type="entry name" value="Acyl-CoA N-acyltransferases (Nat)"/>
    <property type="match status" value="1"/>
</dbReference>
<protein>
    <recommendedName>
        <fullName evidence="1">N-acetyltransferase domain-containing protein</fullName>
    </recommendedName>
</protein>
<dbReference type="EMBL" id="KU230356">
    <property type="protein sequence ID" value="ALY07517.1"/>
    <property type="molecule type" value="Genomic_DNA"/>
</dbReference>
<dbReference type="GO" id="GO:0016747">
    <property type="term" value="F:acyltransferase activity, transferring groups other than amino-acyl groups"/>
    <property type="evidence" value="ECO:0007669"/>
    <property type="project" value="InterPro"/>
</dbReference>
<dbReference type="Gene3D" id="3.40.630.30">
    <property type="match status" value="1"/>
</dbReference>
<keyword evidence="3" id="KW-1185">Reference proteome</keyword>
<accession>A0A1L2BWV8</accession>